<feature type="transmembrane region" description="Helical" evidence="1">
    <location>
        <begin position="21"/>
        <end position="45"/>
    </location>
</feature>
<dbReference type="AlphaFoldDB" id="A0A2P2IU76"/>
<organism evidence="2">
    <name type="scientific">Rhizophora mucronata</name>
    <name type="common">Asiatic mangrove</name>
    <dbReference type="NCBI Taxonomy" id="61149"/>
    <lineage>
        <taxon>Eukaryota</taxon>
        <taxon>Viridiplantae</taxon>
        <taxon>Streptophyta</taxon>
        <taxon>Embryophyta</taxon>
        <taxon>Tracheophyta</taxon>
        <taxon>Spermatophyta</taxon>
        <taxon>Magnoliopsida</taxon>
        <taxon>eudicotyledons</taxon>
        <taxon>Gunneridae</taxon>
        <taxon>Pentapetalae</taxon>
        <taxon>rosids</taxon>
        <taxon>fabids</taxon>
        <taxon>Malpighiales</taxon>
        <taxon>Rhizophoraceae</taxon>
        <taxon>Rhizophora</taxon>
    </lineage>
</organism>
<sequence>MYSSAYFQIMMVDMILHMVKTSLSLAMIHSLFYFNALYCVTIFTLTM</sequence>
<name>A0A2P2IU76_RHIMU</name>
<accession>A0A2P2IU76</accession>
<keyword evidence="1" id="KW-0812">Transmembrane</keyword>
<dbReference type="EMBL" id="GGEC01004271">
    <property type="protein sequence ID" value="MBW84754.1"/>
    <property type="molecule type" value="Transcribed_RNA"/>
</dbReference>
<keyword evidence="1" id="KW-0472">Membrane</keyword>
<proteinExistence type="predicted"/>
<evidence type="ECO:0000313" key="2">
    <source>
        <dbReference type="EMBL" id="MBW84754.1"/>
    </source>
</evidence>
<keyword evidence="1" id="KW-1133">Transmembrane helix</keyword>
<reference evidence="2" key="1">
    <citation type="submission" date="2018-02" db="EMBL/GenBank/DDBJ databases">
        <title>Rhizophora mucronata_Transcriptome.</title>
        <authorList>
            <person name="Meera S.P."/>
            <person name="Sreeshan A."/>
            <person name="Augustine A."/>
        </authorList>
    </citation>
    <scope>NUCLEOTIDE SEQUENCE</scope>
    <source>
        <tissue evidence="2">Leaf</tissue>
    </source>
</reference>
<protein>
    <submittedName>
        <fullName evidence="2">Uncharacterized protein</fullName>
    </submittedName>
</protein>
<evidence type="ECO:0000256" key="1">
    <source>
        <dbReference type="SAM" id="Phobius"/>
    </source>
</evidence>